<dbReference type="STRING" id="1945662.B0A89_04315"/>
<dbReference type="AlphaFoldDB" id="A0A1W6CW14"/>
<evidence type="ECO:0000256" key="2">
    <source>
        <dbReference type="ARBA" id="ARBA00022729"/>
    </source>
</evidence>
<accession>A0A1W6CW14</accession>
<evidence type="ECO:0000313" key="8">
    <source>
        <dbReference type="EMBL" id="ARJ68969.1"/>
    </source>
</evidence>
<dbReference type="PROSITE" id="PS51762">
    <property type="entry name" value="GH16_2"/>
    <property type="match status" value="1"/>
</dbReference>
<name>A0A1W6CW14_9RHOB</name>
<dbReference type="PANTHER" id="PTHR10963:SF22">
    <property type="entry name" value="GLYCOSIDASE CRH2-RELATED"/>
    <property type="match status" value="1"/>
</dbReference>
<keyword evidence="3" id="KW-0378">Hydrolase</keyword>
<dbReference type="Pfam" id="PF00722">
    <property type="entry name" value="Glyco_hydro_16"/>
    <property type="match status" value="1"/>
</dbReference>
<feature type="signal peptide" evidence="6">
    <location>
        <begin position="1"/>
        <end position="23"/>
    </location>
</feature>
<evidence type="ECO:0000256" key="6">
    <source>
        <dbReference type="SAM" id="SignalP"/>
    </source>
</evidence>
<gene>
    <name evidence="8" type="ORF">B0A89_04315</name>
</gene>
<dbReference type="InterPro" id="IPR008264">
    <property type="entry name" value="Beta_glucanase"/>
</dbReference>
<dbReference type="PANTHER" id="PTHR10963">
    <property type="entry name" value="GLYCOSYL HYDROLASE-RELATED"/>
    <property type="match status" value="1"/>
</dbReference>
<dbReference type="InterPro" id="IPR000757">
    <property type="entry name" value="Beta-glucanase-like"/>
</dbReference>
<dbReference type="Gene3D" id="2.60.120.200">
    <property type="match status" value="1"/>
</dbReference>
<evidence type="ECO:0000256" key="1">
    <source>
        <dbReference type="ARBA" id="ARBA00006865"/>
    </source>
</evidence>
<sequence>MFRPFFLTAAACLGFLCALPAAAAAAGPEAQPMTQGFRDDFDRLDLGRWYVSDGWTNGPHQDCTWSRRAVRVQGGMLRLTHLPGGGEKPRPLCSEIRTRGFVQYGLIEARIRTPRGSGKNAALFTFSKPSGKGPHDEIDIEILTRNPAEASFNTFVDGKPAQGGVVPVDPPFDKAFHIVAIDWAPDRIRWFVDGRIVHETTPGIELPTHPQQLFLSFWSTTTLTDWMGRQDANAGPLDYEVDWIAWTPQGADCLFPQSLACR</sequence>
<evidence type="ECO:0000313" key="9">
    <source>
        <dbReference type="Proteomes" id="UP000193017"/>
    </source>
</evidence>
<protein>
    <recommendedName>
        <fullName evidence="7">GH16 domain-containing protein</fullName>
    </recommendedName>
</protein>
<dbReference type="SUPFAM" id="SSF49899">
    <property type="entry name" value="Concanavalin A-like lectins/glucanases"/>
    <property type="match status" value="1"/>
</dbReference>
<organism evidence="8 9">
    <name type="scientific">Paracoccus contaminans</name>
    <dbReference type="NCBI Taxonomy" id="1945662"/>
    <lineage>
        <taxon>Bacteria</taxon>
        <taxon>Pseudomonadati</taxon>
        <taxon>Pseudomonadota</taxon>
        <taxon>Alphaproteobacteria</taxon>
        <taxon>Rhodobacterales</taxon>
        <taxon>Paracoccaceae</taxon>
        <taxon>Paracoccus</taxon>
    </lineage>
</organism>
<evidence type="ECO:0000259" key="7">
    <source>
        <dbReference type="PROSITE" id="PS51762"/>
    </source>
</evidence>
<dbReference type="PRINTS" id="PR00737">
    <property type="entry name" value="GLHYDRLASE16"/>
</dbReference>
<feature type="chain" id="PRO_5012642180" description="GH16 domain-containing protein" evidence="6">
    <location>
        <begin position="24"/>
        <end position="262"/>
    </location>
</feature>
<reference evidence="8 9" key="1">
    <citation type="submission" date="2017-03" db="EMBL/GenBank/DDBJ databases">
        <title>Genome sequence of Paracoccus contaminans isolated from a water microcosm.</title>
        <authorList>
            <person name="Aurass P."/>
            <person name="Karste S."/>
            <person name="Trost E."/>
            <person name="Glaeser S.P."/>
            <person name="Kaempfer P."/>
            <person name="Flieger A."/>
        </authorList>
    </citation>
    <scope>NUCLEOTIDE SEQUENCE [LARGE SCALE GENOMIC DNA]</scope>
    <source>
        <strain evidence="9">RKI 16-01929T\LMG 29738T\CCM 8701T\CIP 111112T</strain>
    </source>
</reference>
<evidence type="ECO:0000256" key="4">
    <source>
        <dbReference type="ARBA" id="ARBA00023295"/>
    </source>
</evidence>
<dbReference type="GO" id="GO:0004553">
    <property type="term" value="F:hydrolase activity, hydrolyzing O-glycosyl compounds"/>
    <property type="evidence" value="ECO:0007669"/>
    <property type="project" value="InterPro"/>
</dbReference>
<dbReference type="Proteomes" id="UP000193017">
    <property type="component" value="Chromosome"/>
</dbReference>
<dbReference type="GO" id="GO:0005975">
    <property type="term" value="P:carbohydrate metabolic process"/>
    <property type="evidence" value="ECO:0007669"/>
    <property type="project" value="InterPro"/>
</dbReference>
<feature type="active site" description="Proton donor" evidence="5">
    <location>
        <position position="141"/>
    </location>
</feature>
<comment type="similarity">
    <text evidence="1">Belongs to the glycosyl hydrolase 16 family.</text>
</comment>
<evidence type="ECO:0000256" key="3">
    <source>
        <dbReference type="ARBA" id="ARBA00022801"/>
    </source>
</evidence>
<keyword evidence="4" id="KW-0326">Glycosidase</keyword>
<dbReference type="InterPro" id="IPR050546">
    <property type="entry name" value="Glycosyl_Hydrlase_16"/>
</dbReference>
<keyword evidence="9" id="KW-1185">Reference proteome</keyword>
<feature type="active site" description="Nucleophile" evidence="5">
    <location>
        <position position="137"/>
    </location>
</feature>
<dbReference type="InterPro" id="IPR013320">
    <property type="entry name" value="ConA-like_dom_sf"/>
</dbReference>
<keyword evidence="2 6" id="KW-0732">Signal</keyword>
<feature type="domain" description="GH16" evidence="7">
    <location>
        <begin position="1"/>
        <end position="252"/>
    </location>
</feature>
<evidence type="ECO:0000256" key="5">
    <source>
        <dbReference type="PIRSR" id="PIRSR608264-1"/>
    </source>
</evidence>
<dbReference type="OrthoDB" id="9809583at2"/>
<dbReference type="EMBL" id="CP020612">
    <property type="protein sequence ID" value="ARJ68969.1"/>
    <property type="molecule type" value="Genomic_DNA"/>
</dbReference>
<proteinExistence type="inferred from homology"/>
<dbReference type="KEGG" id="pcon:B0A89_04315"/>